<dbReference type="InterPro" id="IPR038157">
    <property type="entry name" value="FeoA_core_dom"/>
</dbReference>
<dbReference type="SUPFAM" id="SSF50037">
    <property type="entry name" value="C-terminal domain of transcriptional repressors"/>
    <property type="match status" value="2"/>
</dbReference>
<comment type="caution">
    <text evidence="3">The sequence shown here is derived from an EMBL/GenBank/DDBJ whole genome shotgun (WGS) entry which is preliminary data.</text>
</comment>
<evidence type="ECO:0000313" key="4">
    <source>
        <dbReference type="Proteomes" id="UP000183700"/>
    </source>
</evidence>
<accession>A0A1L8SYV2</accession>
<gene>
    <name evidence="3" type="ORF">RV00_GL000198</name>
</gene>
<dbReference type="InterPro" id="IPR008988">
    <property type="entry name" value="Transcriptional_repressor_C"/>
</dbReference>
<dbReference type="EMBL" id="JXKM01000001">
    <property type="protein sequence ID" value="OJG37241.1"/>
    <property type="molecule type" value="Genomic_DNA"/>
</dbReference>
<dbReference type="InterPro" id="IPR007167">
    <property type="entry name" value="Fe-transptr_FeoA-like"/>
</dbReference>
<dbReference type="PANTHER" id="PTHR42954:SF2">
    <property type="entry name" value="FE(2+) TRANSPORT PROTEIN A"/>
    <property type="match status" value="1"/>
</dbReference>
<name>A0A1L8SYV2_9ENTE</name>
<dbReference type="PANTHER" id="PTHR42954">
    <property type="entry name" value="FE(2+) TRANSPORT PROTEIN A"/>
    <property type="match status" value="1"/>
</dbReference>
<evidence type="ECO:0000256" key="1">
    <source>
        <dbReference type="ARBA" id="ARBA00023004"/>
    </source>
</evidence>
<keyword evidence="1" id="KW-0408">Iron</keyword>
<dbReference type="Proteomes" id="UP000183700">
    <property type="component" value="Unassembled WGS sequence"/>
</dbReference>
<feature type="domain" description="Ferrous iron transporter FeoA-like" evidence="2">
    <location>
        <begin position="2"/>
        <end position="72"/>
    </location>
</feature>
<protein>
    <recommendedName>
        <fullName evidence="2">Ferrous iron transporter FeoA-like domain-containing protein</fullName>
    </recommendedName>
</protein>
<evidence type="ECO:0000313" key="3">
    <source>
        <dbReference type="EMBL" id="OJG37241.1"/>
    </source>
</evidence>
<feature type="domain" description="Ferrous iron transporter FeoA-like" evidence="2">
    <location>
        <begin position="81"/>
        <end position="153"/>
    </location>
</feature>
<organism evidence="3 4">
    <name type="scientific">Enterococcus devriesei</name>
    <dbReference type="NCBI Taxonomy" id="319970"/>
    <lineage>
        <taxon>Bacteria</taxon>
        <taxon>Bacillati</taxon>
        <taxon>Bacillota</taxon>
        <taxon>Bacilli</taxon>
        <taxon>Lactobacillales</taxon>
        <taxon>Enterococcaceae</taxon>
        <taxon>Enterococcus</taxon>
    </lineage>
</organism>
<dbReference type="OrthoDB" id="9811076at2"/>
<dbReference type="InterPro" id="IPR052713">
    <property type="entry name" value="FeoA"/>
</dbReference>
<keyword evidence="4" id="KW-1185">Reference proteome</keyword>
<evidence type="ECO:0000259" key="2">
    <source>
        <dbReference type="SMART" id="SM00899"/>
    </source>
</evidence>
<reference evidence="3 4" key="1">
    <citation type="submission" date="2014-12" db="EMBL/GenBank/DDBJ databases">
        <title>Draft genome sequences of 29 type strains of Enterococci.</title>
        <authorList>
            <person name="Zhong Z."/>
            <person name="Sun Z."/>
            <person name="Liu W."/>
            <person name="Zhang W."/>
            <person name="Zhang H."/>
        </authorList>
    </citation>
    <scope>NUCLEOTIDE SEQUENCE [LARGE SCALE GENOMIC DNA]</scope>
    <source>
        <strain evidence="3 4">DSM 22802</strain>
    </source>
</reference>
<dbReference type="GO" id="GO:0046914">
    <property type="term" value="F:transition metal ion binding"/>
    <property type="evidence" value="ECO:0007669"/>
    <property type="project" value="InterPro"/>
</dbReference>
<sequence>MTTLADVSLNQVVQIDEMALDNDLKHRMQDLGMIVGSKVAVVNHSGDNGIILLHNTRLALSQSLLKKILVKDLTEAQQSWISLDQLKVGEQGTVVNVHGSGAIKRRLMDMGLTKGTEIKVVKLAPLGDPMELRIRGYELSLRKNESEMIVVAKEAE</sequence>
<dbReference type="SMART" id="SM00899">
    <property type="entry name" value="FeoA"/>
    <property type="match status" value="2"/>
</dbReference>
<dbReference type="Gene3D" id="2.30.30.90">
    <property type="match status" value="2"/>
</dbReference>
<dbReference type="Pfam" id="PF04023">
    <property type="entry name" value="FeoA"/>
    <property type="match status" value="2"/>
</dbReference>
<dbReference type="STRING" id="319970.RV00_GL000198"/>
<proteinExistence type="predicted"/>
<dbReference type="AlphaFoldDB" id="A0A1L8SYV2"/>
<dbReference type="RefSeq" id="WP_071860741.1">
    <property type="nucleotide sequence ID" value="NZ_CP151540.1"/>
</dbReference>